<evidence type="ECO:0000313" key="1">
    <source>
        <dbReference type="EMBL" id="KKN15860.1"/>
    </source>
</evidence>
<accession>A0A0F9N8K3</accession>
<dbReference type="EMBL" id="LAZR01003669">
    <property type="protein sequence ID" value="KKN15860.1"/>
    <property type="molecule type" value="Genomic_DNA"/>
</dbReference>
<gene>
    <name evidence="1" type="ORF">LCGC14_0981530</name>
</gene>
<sequence>MSEPREGLPPCWRRVTQFDGRSVTWHDEGLCLDGDVGLRWTHVVCATDSVERISGFFDAPGNCSGGVLSDGWGLPVLDEATDDPDEAQAAFDKGAEYVRTGVMS</sequence>
<name>A0A0F9N8K3_9ZZZZ</name>
<proteinExistence type="predicted"/>
<reference evidence="1" key="1">
    <citation type="journal article" date="2015" name="Nature">
        <title>Complex archaea that bridge the gap between prokaryotes and eukaryotes.</title>
        <authorList>
            <person name="Spang A."/>
            <person name="Saw J.H."/>
            <person name="Jorgensen S.L."/>
            <person name="Zaremba-Niedzwiedzka K."/>
            <person name="Martijn J."/>
            <person name="Lind A.E."/>
            <person name="van Eijk R."/>
            <person name="Schleper C."/>
            <person name="Guy L."/>
            <person name="Ettema T.J."/>
        </authorList>
    </citation>
    <scope>NUCLEOTIDE SEQUENCE</scope>
</reference>
<comment type="caution">
    <text evidence="1">The sequence shown here is derived from an EMBL/GenBank/DDBJ whole genome shotgun (WGS) entry which is preliminary data.</text>
</comment>
<dbReference type="AlphaFoldDB" id="A0A0F9N8K3"/>
<organism evidence="1">
    <name type="scientific">marine sediment metagenome</name>
    <dbReference type="NCBI Taxonomy" id="412755"/>
    <lineage>
        <taxon>unclassified sequences</taxon>
        <taxon>metagenomes</taxon>
        <taxon>ecological metagenomes</taxon>
    </lineage>
</organism>
<protein>
    <submittedName>
        <fullName evidence="1">Uncharacterized protein</fullName>
    </submittedName>
</protein>